<feature type="region of interest" description="Disordered" evidence="6">
    <location>
        <begin position="703"/>
        <end position="754"/>
    </location>
</feature>
<evidence type="ECO:0000256" key="5">
    <source>
        <dbReference type="ARBA" id="ARBA00022777"/>
    </source>
</evidence>
<protein>
    <recommendedName>
        <fullName evidence="2">histidine kinase</fullName>
        <ecNumber evidence="2">2.7.13.3</ecNumber>
    </recommendedName>
</protein>
<dbReference type="InterPro" id="IPR013587">
    <property type="entry name" value="Nitrate/nitrite_sensing"/>
</dbReference>
<evidence type="ECO:0000256" key="7">
    <source>
        <dbReference type="SAM" id="Phobius"/>
    </source>
</evidence>
<dbReference type="InterPro" id="IPR036890">
    <property type="entry name" value="HATPase_C_sf"/>
</dbReference>
<evidence type="ECO:0000256" key="2">
    <source>
        <dbReference type="ARBA" id="ARBA00012438"/>
    </source>
</evidence>
<keyword evidence="3" id="KW-0597">Phosphoprotein</keyword>
<keyword evidence="4" id="KW-0808">Transferase</keyword>
<dbReference type="PANTHER" id="PTHR45436:SF5">
    <property type="entry name" value="SENSOR HISTIDINE KINASE TRCS"/>
    <property type="match status" value="1"/>
</dbReference>
<feature type="domain" description="Histidine kinase/HSP90-like ATPase" evidence="8">
    <location>
        <begin position="526"/>
        <end position="639"/>
    </location>
</feature>
<comment type="caution">
    <text evidence="9">The sequence shown here is derived from an EMBL/GenBank/DDBJ whole genome shotgun (WGS) entry which is preliminary data.</text>
</comment>
<accession>A0A2N3VK90</accession>
<dbReference type="CDD" id="cd00075">
    <property type="entry name" value="HATPase"/>
    <property type="match status" value="1"/>
</dbReference>
<evidence type="ECO:0000313" key="10">
    <source>
        <dbReference type="Proteomes" id="UP000233766"/>
    </source>
</evidence>
<dbReference type="EMBL" id="PJMW01000002">
    <property type="protein sequence ID" value="PKV82027.1"/>
    <property type="molecule type" value="Genomic_DNA"/>
</dbReference>
<dbReference type="InterPro" id="IPR050428">
    <property type="entry name" value="TCS_sensor_his_kinase"/>
</dbReference>
<dbReference type="GO" id="GO:0005886">
    <property type="term" value="C:plasma membrane"/>
    <property type="evidence" value="ECO:0007669"/>
    <property type="project" value="TreeGrafter"/>
</dbReference>
<keyword evidence="10" id="KW-1185">Reference proteome</keyword>
<proteinExistence type="predicted"/>
<gene>
    <name evidence="9" type="ORF">ATK86_6510</name>
</gene>
<dbReference type="SMART" id="SM00387">
    <property type="entry name" value="HATPase_c"/>
    <property type="match status" value="1"/>
</dbReference>
<dbReference type="Pfam" id="PF08376">
    <property type="entry name" value="NIT"/>
    <property type="match status" value="1"/>
</dbReference>
<keyword evidence="5" id="KW-0418">Kinase</keyword>
<evidence type="ECO:0000256" key="4">
    <source>
        <dbReference type="ARBA" id="ARBA00022679"/>
    </source>
</evidence>
<dbReference type="EC" id="2.7.13.3" evidence="2"/>
<dbReference type="PANTHER" id="PTHR45436">
    <property type="entry name" value="SENSOR HISTIDINE KINASE YKOH"/>
    <property type="match status" value="1"/>
</dbReference>
<organism evidence="9 10">
    <name type="scientific">Nocardia fluminea</name>
    <dbReference type="NCBI Taxonomy" id="134984"/>
    <lineage>
        <taxon>Bacteria</taxon>
        <taxon>Bacillati</taxon>
        <taxon>Actinomycetota</taxon>
        <taxon>Actinomycetes</taxon>
        <taxon>Mycobacteriales</taxon>
        <taxon>Nocardiaceae</taxon>
        <taxon>Nocardia</taxon>
    </lineage>
</organism>
<dbReference type="GO" id="GO:0000160">
    <property type="term" value="P:phosphorelay signal transduction system"/>
    <property type="evidence" value="ECO:0007669"/>
    <property type="project" value="TreeGrafter"/>
</dbReference>
<keyword evidence="7" id="KW-0472">Membrane</keyword>
<dbReference type="Pfam" id="PF02518">
    <property type="entry name" value="HATPase_c"/>
    <property type="match status" value="1"/>
</dbReference>
<evidence type="ECO:0000256" key="3">
    <source>
        <dbReference type="ARBA" id="ARBA00022553"/>
    </source>
</evidence>
<dbReference type="InterPro" id="IPR003594">
    <property type="entry name" value="HATPase_dom"/>
</dbReference>
<dbReference type="AlphaFoldDB" id="A0A2N3VK90"/>
<dbReference type="GO" id="GO:0004673">
    <property type="term" value="F:protein histidine kinase activity"/>
    <property type="evidence" value="ECO:0007669"/>
    <property type="project" value="UniProtKB-EC"/>
</dbReference>
<name>A0A2N3VK90_9NOCA</name>
<feature type="transmembrane region" description="Helical" evidence="7">
    <location>
        <begin position="323"/>
        <end position="344"/>
    </location>
</feature>
<dbReference type="Proteomes" id="UP000233766">
    <property type="component" value="Unassembled WGS sequence"/>
</dbReference>
<evidence type="ECO:0000256" key="1">
    <source>
        <dbReference type="ARBA" id="ARBA00000085"/>
    </source>
</evidence>
<evidence type="ECO:0000259" key="8">
    <source>
        <dbReference type="SMART" id="SM00387"/>
    </source>
</evidence>
<sequence length="754" mass="80751">MRLRRTGAGLSTPNRLPSLRMGIRARLLTIVLVTSVVLLAVGVGSAAYLVKSGRETQNWADVASRILDPAAAMIVAFQDERLRSLQYLAGEPESGPELTAARGRSDAAIAQVQALLELGGEINRGGSADEISSYHELYEKLPVLRGAIDSRQASGPQVFAHFGTAIDSALDAAMLAVRVAPDAEIAVALAYAIAPLRTAAALARATALRSMIAADPRAKDSRLAEFGDNVGEFRREAVYAMSVLRGERLTDLKSIVQGSDWQLLSELADTFRTAQTGTAAETGQWEAAASRVGQALIVLWQDQSRDAHALADARGDRTATNSLYAGSAMILVSVLALLVALTMANQVVGRMKRLQRHTLEMADNRLPDIMRRLRAGEQVDPDREIAGPDFGTDEFGQVASAFGRAQLAAVSAAVAEAKTRAGVNAVFLNIAHRSQVVVHRQLTLLDEAERNEENPAHLDMLFQLDHLATRARRNAENLIILGGARPGRRWRNPVPLIDVVRGAVGESLDYTRIRTGRLPEVHISGNAVADLIHALAELLDNATGFSPPQSDVSVTGAIVGRGVVVEIEDQGLGMSEAEFGEHNALLGDPPDFSVAALTDDIRLGVFVVAKLAAKHGISVRLRESAYGGVQAVLLIPAQLVTDMDEPIPVAGIRPAMLARVESAPFTPHHRAVDPAPLPAAPPRHLAPLEAGPLPAAYIQQGAARPELPKRRRHTGHVESVAEIEAPPKRSADQARDRIASVMDATRKARRNPDQ</sequence>
<comment type="catalytic activity">
    <reaction evidence="1">
        <text>ATP + protein L-histidine = ADP + protein N-phospho-L-histidine.</text>
        <dbReference type="EC" id="2.7.13.3"/>
    </reaction>
</comment>
<reference evidence="9 10" key="1">
    <citation type="submission" date="2017-12" db="EMBL/GenBank/DDBJ databases">
        <title>Sequencing the genomes of 1000 Actinobacteria strains.</title>
        <authorList>
            <person name="Klenk H.-P."/>
        </authorList>
    </citation>
    <scope>NUCLEOTIDE SEQUENCE [LARGE SCALE GENOMIC DNA]</scope>
    <source>
        <strain evidence="9 10">DSM 44489</strain>
    </source>
</reference>
<evidence type="ECO:0000313" key="9">
    <source>
        <dbReference type="EMBL" id="PKV82027.1"/>
    </source>
</evidence>
<dbReference type="Gene3D" id="3.30.565.10">
    <property type="entry name" value="Histidine kinase-like ATPase, C-terminal domain"/>
    <property type="match status" value="1"/>
</dbReference>
<dbReference type="OrthoDB" id="4652229at2"/>
<evidence type="ECO:0000256" key="6">
    <source>
        <dbReference type="SAM" id="MobiDB-lite"/>
    </source>
</evidence>
<feature type="compositionally biased region" description="Basic and acidic residues" evidence="6">
    <location>
        <begin position="725"/>
        <end position="754"/>
    </location>
</feature>
<keyword evidence="7" id="KW-0812">Transmembrane</keyword>
<keyword evidence="7" id="KW-1133">Transmembrane helix</keyword>
<dbReference type="SUPFAM" id="SSF55874">
    <property type="entry name" value="ATPase domain of HSP90 chaperone/DNA topoisomerase II/histidine kinase"/>
    <property type="match status" value="1"/>
</dbReference>